<dbReference type="InterPro" id="IPR053820">
    <property type="entry name" value="MSL3_chromo-like"/>
</dbReference>
<dbReference type="InterPro" id="IPR000953">
    <property type="entry name" value="Chromo/chromo_shadow_dom"/>
</dbReference>
<evidence type="ECO:0000256" key="5">
    <source>
        <dbReference type="ARBA" id="ARBA00023242"/>
    </source>
</evidence>
<dbReference type="EMBL" id="JQ425133">
    <property type="protein sequence ID" value="AFD29601.1"/>
    <property type="molecule type" value="mRNA"/>
</dbReference>
<dbReference type="Pfam" id="PF05712">
    <property type="entry name" value="MRG"/>
    <property type="match status" value="1"/>
</dbReference>
<feature type="compositionally biased region" description="Low complexity" evidence="6">
    <location>
        <begin position="208"/>
        <end position="217"/>
    </location>
</feature>
<dbReference type="Pfam" id="PF22732">
    <property type="entry name" value="MSL3_chromo-like"/>
    <property type="match status" value="1"/>
</dbReference>
<sequence length="423" mass="49283">MPLKSDIKPKYSIGEKLLCYHGPLLYEAKCIEIQESSEIRYLIHYQGWNKTWDEWVNDTRILKFNEAGIKKQKELQDLYKESRKKKDNRKKMINEKRKSSRSSQDKIRFMGSASETSNRSFGESEDGKASKITTEDENLENKTDAGTSVVSEELLDDQKSSIKDKSVSSKTRTRKRRLSNSEISVDKSLVTEEKSTIEDISLTNNEATNSNKSTNSSKSKKSRLVPLDETVLDLDTYVTGINVQSLKFVFTENLRLWLADDWDLITRQSRLSRLPTRMSVDDVLARYKSHCECLRMEEGDNEGFFNKNRDMRFEFVEGMRKYFNTSIGSLLLYKFERQQYFEVVNTNESKKDMSSIYGSMYLLRLLVNIKKLISYTRTDVPSIDCLGDLIQHFIEFLDNNVDEFFKLEDYITATADYTRRAMC</sequence>
<keyword evidence="4" id="KW-0804">Transcription</keyword>
<dbReference type="Gene3D" id="1.10.274.30">
    <property type="entry name" value="MRG domain"/>
    <property type="match status" value="1"/>
</dbReference>
<feature type="domain" description="Chromo" evidence="7">
    <location>
        <begin position="10"/>
        <end position="77"/>
    </location>
</feature>
<reference evidence="8" key="1">
    <citation type="journal article" date="2012" name="Cell Stem Cell">
        <title>Genetic Regulators of a Pluripotent Adult Stem Cell System in Planarians Identified by RNAi and Clonal Analysis.</title>
        <authorList>
            <person name="Wagner D.E."/>
            <person name="Ho J.J."/>
            <person name="Reddien P.W."/>
        </authorList>
    </citation>
    <scope>NUCLEOTIDE SEQUENCE</scope>
    <source>
        <strain evidence="8">CIW4</strain>
    </source>
</reference>
<dbReference type="InterPro" id="IPR016197">
    <property type="entry name" value="Chromo-like_dom_sf"/>
</dbReference>
<dbReference type="InterPro" id="IPR008676">
    <property type="entry name" value="MRG"/>
</dbReference>
<feature type="compositionally biased region" description="Basic and acidic residues" evidence="6">
    <location>
        <begin position="90"/>
        <end position="108"/>
    </location>
</feature>
<dbReference type="GO" id="GO:0006355">
    <property type="term" value="P:regulation of DNA-templated transcription"/>
    <property type="evidence" value="ECO:0007669"/>
    <property type="project" value="InterPro"/>
</dbReference>
<dbReference type="GO" id="GO:0006325">
    <property type="term" value="P:chromatin organization"/>
    <property type="evidence" value="ECO:0007669"/>
    <property type="project" value="UniProtKB-KW"/>
</dbReference>
<evidence type="ECO:0000256" key="6">
    <source>
        <dbReference type="SAM" id="MobiDB-lite"/>
    </source>
</evidence>
<evidence type="ECO:0000256" key="1">
    <source>
        <dbReference type="ARBA" id="ARBA00004123"/>
    </source>
</evidence>
<dbReference type="PANTHER" id="PTHR10880">
    <property type="entry name" value="MORTALITY FACTOR 4-LIKE PROTEIN"/>
    <property type="match status" value="1"/>
</dbReference>
<keyword evidence="3" id="KW-0805">Transcription regulation</keyword>
<evidence type="ECO:0000256" key="2">
    <source>
        <dbReference type="ARBA" id="ARBA00022853"/>
    </source>
</evidence>
<evidence type="ECO:0000313" key="8">
    <source>
        <dbReference type="EMBL" id="AFD29601.1"/>
    </source>
</evidence>
<proteinExistence type="evidence at transcript level"/>
<feature type="region of interest" description="Disordered" evidence="6">
    <location>
        <begin position="81"/>
        <end position="180"/>
    </location>
</feature>
<protein>
    <submittedName>
        <fullName evidence="8">MRG-1</fullName>
    </submittedName>
</protein>
<keyword evidence="5" id="KW-0539">Nucleus</keyword>
<dbReference type="Gene3D" id="2.30.30.140">
    <property type="match status" value="1"/>
</dbReference>
<comment type="subcellular location">
    <subcellularLocation>
        <location evidence="1">Nucleus</location>
    </subcellularLocation>
</comment>
<dbReference type="InterPro" id="IPR038217">
    <property type="entry name" value="MRG_C_sf"/>
</dbReference>
<dbReference type="InterPro" id="IPR026541">
    <property type="entry name" value="MRG_dom"/>
</dbReference>
<dbReference type="GO" id="GO:0035267">
    <property type="term" value="C:NuA4 histone acetyltransferase complex"/>
    <property type="evidence" value="ECO:0007669"/>
    <property type="project" value="TreeGrafter"/>
</dbReference>
<accession>H9CXT0</accession>
<dbReference type="PANTHER" id="PTHR10880:SF48">
    <property type="entry name" value="MORTALITY FACTOR 4 LIKE 2"/>
    <property type="match status" value="1"/>
</dbReference>
<evidence type="ECO:0000256" key="4">
    <source>
        <dbReference type="ARBA" id="ARBA00023163"/>
    </source>
</evidence>
<feature type="region of interest" description="Disordered" evidence="6">
    <location>
        <begin position="201"/>
        <end position="222"/>
    </location>
</feature>
<evidence type="ECO:0000256" key="3">
    <source>
        <dbReference type="ARBA" id="ARBA00023015"/>
    </source>
</evidence>
<dbReference type="GO" id="GO:0005634">
    <property type="term" value="C:nucleus"/>
    <property type="evidence" value="ECO:0007669"/>
    <property type="project" value="UniProtKB-SubCell"/>
</dbReference>
<dbReference type="SUPFAM" id="SSF54160">
    <property type="entry name" value="Chromo domain-like"/>
    <property type="match status" value="1"/>
</dbReference>
<feature type="compositionally biased region" description="Basic and acidic residues" evidence="6">
    <location>
        <begin position="156"/>
        <end position="167"/>
    </location>
</feature>
<evidence type="ECO:0000259" key="7">
    <source>
        <dbReference type="SMART" id="SM00298"/>
    </source>
</evidence>
<dbReference type="PROSITE" id="PS51640">
    <property type="entry name" value="MRG"/>
    <property type="match status" value="1"/>
</dbReference>
<dbReference type="OrthoDB" id="124855at2759"/>
<organism evidence="8">
    <name type="scientific">Schmidtea mediterranea</name>
    <name type="common">Freshwater planarian flatworm</name>
    <dbReference type="NCBI Taxonomy" id="79327"/>
    <lineage>
        <taxon>Eukaryota</taxon>
        <taxon>Metazoa</taxon>
        <taxon>Spiralia</taxon>
        <taxon>Lophotrochozoa</taxon>
        <taxon>Platyhelminthes</taxon>
        <taxon>Rhabditophora</taxon>
        <taxon>Seriata</taxon>
        <taxon>Tricladida</taxon>
        <taxon>Continenticola</taxon>
        <taxon>Geoplanoidea</taxon>
        <taxon>Dugesiidae</taxon>
        <taxon>Schmidtea</taxon>
    </lineage>
</organism>
<name>H9CXT0_SCHMD</name>
<dbReference type="SMART" id="SM00298">
    <property type="entry name" value="CHROMO"/>
    <property type="match status" value="1"/>
</dbReference>
<keyword evidence="2" id="KW-0156">Chromatin regulator</keyword>
<dbReference type="AlphaFoldDB" id="H9CXT0"/>